<evidence type="ECO:0000256" key="6">
    <source>
        <dbReference type="ARBA" id="ARBA00022847"/>
    </source>
</evidence>
<feature type="transmembrane region" description="Helical" evidence="11">
    <location>
        <begin position="200"/>
        <end position="219"/>
    </location>
</feature>
<feature type="transmembrane region" description="Helical" evidence="11">
    <location>
        <begin position="412"/>
        <end position="432"/>
    </location>
</feature>
<dbReference type="InterPro" id="IPR011701">
    <property type="entry name" value="MFS"/>
</dbReference>
<keyword evidence="8 11" id="KW-0472">Membrane</keyword>
<evidence type="ECO:0000256" key="9">
    <source>
        <dbReference type="ARBA" id="ARBA00037295"/>
    </source>
</evidence>
<keyword evidence="5 11" id="KW-0812">Transmembrane</keyword>
<dbReference type="InterPro" id="IPR036259">
    <property type="entry name" value="MFS_trans_sf"/>
</dbReference>
<keyword evidence="4" id="KW-1003">Cell membrane</keyword>
<feature type="transmembrane region" description="Helical" evidence="11">
    <location>
        <begin position="320"/>
        <end position="339"/>
    </location>
</feature>
<evidence type="ECO:0000256" key="10">
    <source>
        <dbReference type="ARBA" id="ARBA00039918"/>
    </source>
</evidence>
<feature type="transmembrane region" description="Helical" evidence="11">
    <location>
        <begin position="65"/>
        <end position="92"/>
    </location>
</feature>
<keyword evidence="3" id="KW-0813">Transport</keyword>
<comment type="function">
    <text evidence="9">May be a proton symporter involved in the uptake of osmolytes such as proline and glycine betaine.</text>
</comment>
<sequence length="457" mass="48611">MVSRRRSDTGTHAVDAVQPGLTPGRRKAIIAACIGNFLEWYEFVLYGYFAGIFSVLFFVDEDPAVAMMLTFLVFGISFVVRPLGGILFGYIGDRYGRKVTLSAIILTISLATALMAAVPPYASIGIAAPALILLLRCLQGLSAGGEWMGAAAYVVESAPAHRRAFYGSWQTITITLGMFTAALTSLILSAMLDGEQLLSWGWRIPFLAALPLGLIGLYMRLRLEESAEFGEMSQSARREKSPLRRAVTENWRSILLVCGLVCSPTMCTYVLLVFGPTFLSGEIGMDATAASGACLIAMLALAVLVVLFARLCDRVGRKPFVLWGAVLVAVTAPLGFLLIHQRSFVAVIAGMILILIGDAMMLAPQPALFSELFPTSRRYSGLALGYNLGVVLFGGAGPLIATALIAATDTTYAPAIYLTGGALVSLVAAVLVPETLGVSLRTGRIESASAPQPKTPV</sequence>
<dbReference type="Gene3D" id="1.20.1250.20">
    <property type="entry name" value="MFS general substrate transporter like domains"/>
    <property type="match status" value="2"/>
</dbReference>
<feature type="domain" description="Major facilitator superfamily (MFS) profile" evidence="12">
    <location>
        <begin position="28"/>
        <end position="436"/>
    </location>
</feature>
<evidence type="ECO:0000256" key="4">
    <source>
        <dbReference type="ARBA" id="ARBA00022475"/>
    </source>
</evidence>
<accession>A0AAV2WE93</accession>
<evidence type="ECO:0000256" key="11">
    <source>
        <dbReference type="SAM" id="Phobius"/>
    </source>
</evidence>
<dbReference type="InterPro" id="IPR020846">
    <property type="entry name" value="MFS_dom"/>
</dbReference>
<feature type="transmembrane region" description="Helical" evidence="11">
    <location>
        <begin position="384"/>
        <end position="406"/>
    </location>
</feature>
<dbReference type="AlphaFoldDB" id="A0AAV2WE93"/>
<feature type="transmembrane region" description="Helical" evidence="11">
    <location>
        <begin position="287"/>
        <end position="308"/>
    </location>
</feature>
<evidence type="ECO:0000256" key="2">
    <source>
        <dbReference type="ARBA" id="ARBA00008240"/>
    </source>
</evidence>
<dbReference type="PANTHER" id="PTHR43528">
    <property type="entry name" value="ALPHA-KETOGLUTARATE PERMEASE"/>
    <property type="match status" value="1"/>
</dbReference>
<reference evidence="13" key="2">
    <citation type="submission" date="2015-09" db="EMBL/GenBank/DDBJ databases">
        <title>Draft genome sequence of Mycobacterium neoaurum DSM 44074.</title>
        <authorList>
            <person name="Croce O."/>
            <person name="Robert C."/>
            <person name="Raoult D."/>
            <person name="Drancourt M."/>
        </authorList>
    </citation>
    <scope>NUCLEOTIDE SEQUENCE</scope>
    <source>
        <strain evidence="13">DSM 44074</strain>
    </source>
</reference>
<feature type="transmembrane region" description="Helical" evidence="11">
    <location>
        <begin position="254"/>
        <end position="275"/>
    </location>
</feature>
<dbReference type="SUPFAM" id="SSF103473">
    <property type="entry name" value="MFS general substrate transporter"/>
    <property type="match status" value="1"/>
</dbReference>
<dbReference type="PANTHER" id="PTHR43528:SF1">
    <property type="entry name" value="ALPHA-KETOGLUTARATE PERMEASE"/>
    <property type="match status" value="1"/>
</dbReference>
<name>A0AAV2WE93_MYCNE</name>
<dbReference type="GO" id="GO:0015293">
    <property type="term" value="F:symporter activity"/>
    <property type="evidence" value="ECO:0007669"/>
    <property type="project" value="UniProtKB-KW"/>
</dbReference>
<evidence type="ECO:0000256" key="8">
    <source>
        <dbReference type="ARBA" id="ARBA00023136"/>
    </source>
</evidence>
<feature type="transmembrane region" description="Helical" evidence="11">
    <location>
        <begin position="40"/>
        <end position="59"/>
    </location>
</feature>
<proteinExistence type="inferred from homology"/>
<dbReference type="Proteomes" id="UP000028864">
    <property type="component" value="Unassembled WGS sequence"/>
</dbReference>
<feature type="transmembrane region" description="Helical" evidence="11">
    <location>
        <begin position="164"/>
        <end position="188"/>
    </location>
</feature>
<feature type="transmembrane region" description="Helical" evidence="11">
    <location>
        <begin position="345"/>
        <end position="363"/>
    </location>
</feature>
<dbReference type="EMBL" id="LK021337">
    <property type="protein sequence ID" value="CDQ42577.1"/>
    <property type="molecule type" value="Genomic_DNA"/>
</dbReference>
<dbReference type="InterPro" id="IPR005829">
    <property type="entry name" value="Sugar_transporter_CS"/>
</dbReference>
<evidence type="ECO:0000313" key="14">
    <source>
        <dbReference type="Proteomes" id="UP000028864"/>
    </source>
</evidence>
<dbReference type="InterPro" id="IPR051084">
    <property type="entry name" value="H+-coupled_symporters"/>
</dbReference>
<gene>
    <name evidence="13" type="ORF">BN1047_00432</name>
</gene>
<dbReference type="GO" id="GO:0005886">
    <property type="term" value="C:plasma membrane"/>
    <property type="evidence" value="ECO:0007669"/>
    <property type="project" value="UniProtKB-SubCell"/>
</dbReference>
<organism evidence="13 14">
    <name type="scientific">Mycolicibacterium neoaurum</name>
    <name type="common">Mycobacterium neoaurum</name>
    <dbReference type="NCBI Taxonomy" id="1795"/>
    <lineage>
        <taxon>Bacteria</taxon>
        <taxon>Bacillati</taxon>
        <taxon>Actinomycetota</taxon>
        <taxon>Actinomycetes</taxon>
        <taxon>Mycobacteriales</taxon>
        <taxon>Mycobacteriaceae</taxon>
        <taxon>Mycolicibacterium</taxon>
    </lineage>
</organism>
<evidence type="ECO:0000313" key="13">
    <source>
        <dbReference type="EMBL" id="CDQ42577.1"/>
    </source>
</evidence>
<evidence type="ECO:0000256" key="1">
    <source>
        <dbReference type="ARBA" id="ARBA00004651"/>
    </source>
</evidence>
<dbReference type="Pfam" id="PF00083">
    <property type="entry name" value="Sugar_tr"/>
    <property type="match status" value="1"/>
</dbReference>
<dbReference type="PROSITE" id="PS50850">
    <property type="entry name" value="MFS"/>
    <property type="match status" value="1"/>
</dbReference>
<keyword evidence="6" id="KW-0769">Symport</keyword>
<feature type="transmembrane region" description="Helical" evidence="11">
    <location>
        <begin position="124"/>
        <end position="143"/>
    </location>
</feature>
<evidence type="ECO:0000259" key="12">
    <source>
        <dbReference type="PROSITE" id="PS50850"/>
    </source>
</evidence>
<dbReference type="PROSITE" id="PS00217">
    <property type="entry name" value="SUGAR_TRANSPORT_2"/>
    <property type="match status" value="1"/>
</dbReference>
<feature type="transmembrane region" description="Helical" evidence="11">
    <location>
        <begin position="99"/>
        <end position="118"/>
    </location>
</feature>
<comment type="similarity">
    <text evidence="2">Belongs to the major facilitator superfamily. Metabolite:H+ Symporter (MHS) family (TC 2.A.1.6) family.</text>
</comment>
<dbReference type="FunFam" id="1.20.1250.20:FF:000001">
    <property type="entry name" value="Dicarboxylate MFS transporter"/>
    <property type="match status" value="1"/>
</dbReference>
<evidence type="ECO:0000256" key="7">
    <source>
        <dbReference type="ARBA" id="ARBA00022989"/>
    </source>
</evidence>
<reference evidence="13" key="1">
    <citation type="submission" date="2014-05" db="EMBL/GenBank/DDBJ databases">
        <authorList>
            <person name="Urmite Genomes"/>
        </authorList>
    </citation>
    <scope>NUCLEOTIDE SEQUENCE</scope>
    <source>
        <strain evidence="13">DSM 44074</strain>
    </source>
</reference>
<keyword evidence="7 11" id="KW-1133">Transmembrane helix</keyword>
<evidence type="ECO:0000256" key="3">
    <source>
        <dbReference type="ARBA" id="ARBA00022448"/>
    </source>
</evidence>
<comment type="subcellular location">
    <subcellularLocation>
        <location evidence="1">Cell membrane</location>
        <topology evidence="1">Multi-pass membrane protein</topology>
    </subcellularLocation>
</comment>
<dbReference type="Pfam" id="PF07690">
    <property type="entry name" value="MFS_1"/>
    <property type="match status" value="1"/>
</dbReference>
<dbReference type="InterPro" id="IPR005828">
    <property type="entry name" value="MFS_sugar_transport-like"/>
</dbReference>
<protein>
    <recommendedName>
        <fullName evidence="10">Putative proline/betaine transporter</fullName>
    </recommendedName>
</protein>
<evidence type="ECO:0000256" key="5">
    <source>
        <dbReference type="ARBA" id="ARBA00022692"/>
    </source>
</evidence>